<proteinExistence type="predicted"/>
<dbReference type="EMBL" id="OW240920">
    <property type="protein sequence ID" value="CAH2315897.1"/>
    <property type="molecule type" value="Genomic_DNA"/>
</dbReference>
<feature type="non-terminal residue" evidence="1">
    <location>
        <position position="80"/>
    </location>
</feature>
<accession>A0AAD1T6C0</accession>
<keyword evidence="2" id="KW-1185">Reference proteome</keyword>
<name>A0AAD1T6C0_PELCU</name>
<evidence type="ECO:0000313" key="1">
    <source>
        <dbReference type="EMBL" id="CAH2315897.1"/>
    </source>
</evidence>
<sequence>MQAEKSNSLLHKLRATTYHTTLQIPYILDDDGNKHIDPQAISNAFAAFYSKLYNLHTDTTILHPQSLDATRYLADITLPK</sequence>
<dbReference type="Proteomes" id="UP001295444">
    <property type="component" value="Chromosome 09"/>
</dbReference>
<reference evidence="1" key="1">
    <citation type="submission" date="2022-03" db="EMBL/GenBank/DDBJ databases">
        <authorList>
            <person name="Alioto T."/>
            <person name="Alioto T."/>
            <person name="Gomez Garrido J."/>
        </authorList>
    </citation>
    <scope>NUCLEOTIDE SEQUENCE</scope>
</reference>
<organism evidence="1 2">
    <name type="scientific">Pelobates cultripes</name>
    <name type="common">Western spadefoot toad</name>
    <dbReference type="NCBI Taxonomy" id="61616"/>
    <lineage>
        <taxon>Eukaryota</taxon>
        <taxon>Metazoa</taxon>
        <taxon>Chordata</taxon>
        <taxon>Craniata</taxon>
        <taxon>Vertebrata</taxon>
        <taxon>Euteleostomi</taxon>
        <taxon>Amphibia</taxon>
        <taxon>Batrachia</taxon>
        <taxon>Anura</taxon>
        <taxon>Pelobatoidea</taxon>
        <taxon>Pelobatidae</taxon>
        <taxon>Pelobates</taxon>
    </lineage>
</organism>
<gene>
    <name evidence="1" type="ORF">PECUL_23A020312</name>
</gene>
<dbReference type="AlphaFoldDB" id="A0AAD1T6C0"/>
<evidence type="ECO:0000313" key="2">
    <source>
        <dbReference type="Proteomes" id="UP001295444"/>
    </source>
</evidence>
<protein>
    <submittedName>
        <fullName evidence="1">Uncharacterized protein</fullName>
    </submittedName>
</protein>